<dbReference type="Proteomes" id="UP001244011">
    <property type="component" value="Unassembled WGS sequence"/>
</dbReference>
<feature type="signal peptide" evidence="1">
    <location>
        <begin position="1"/>
        <end position="18"/>
    </location>
</feature>
<dbReference type="AlphaFoldDB" id="A0AAJ0FH75"/>
<evidence type="ECO:0000313" key="3">
    <source>
        <dbReference type="EMBL" id="KAK1761864.1"/>
    </source>
</evidence>
<reference evidence="3" key="1">
    <citation type="submission" date="2023-06" db="EMBL/GenBank/DDBJ databases">
        <title>Genome-scale phylogeny and comparative genomics of the fungal order Sordariales.</title>
        <authorList>
            <consortium name="Lawrence Berkeley National Laboratory"/>
            <person name="Hensen N."/>
            <person name="Bonometti L."/>
            <person name="Westerberg I."/>
            <person name="Brannstrom I.O."/>
            <person name="Guillou S."/>
            <person name="Cros-Aarteil S."/>
            <person name="Calhoun S."/>
            <person name="Haridas S."/>
            <person name="Kuo A."/>
            <person name="Mondo S."/>
            <person name="Pangilinan J."/>
            <person name="Riley R."/>
            <person name="Labutti K."/>
            <person name="Andreopoulos B."/>
            <person name="Lipzen A."/>
            <person name="Chen C."/>
            <person name="Yanf M."/>
            <person name="Daum C."/>
            <person name="Ng V."/>
            <person name="Clum A."/>
            <person name="Steindorff A."/>
            <person name="Ohm R."/>
            <person name="Martin F."/>
            <person name="Silar P."/>
            <person name="Natvig D."/>
            <person name="Lalanne C."/>
            <person name="Gautier V."/>
            <person name="Ament-Velasquez S.L."/>
            <person name="Kruys A."/>
            <person name="Hutchinson M.I."/>
            <person name="Powell A.J."/>
            <person name="Barry K."/>
            <person name="Miller A.N."/>
            <person name="Grigoriev I.V."/>
            <person name="Debuchy R."/>
            <person name="Gladieux P."/>
            <person name="Thoren M.H."/>
            <person name="Johannesson H."/>
        </authorList>
    </citation>
    <scope>NUCLEOTIDE SEQUENCE</scope>
    <source>
        <strain evidence="3">8032-3</strain>
    </source>
</reference>
<sequence length="360" mass="38686">MAWLALALGALLAQHVSAQTGSARGADFLRFGCSQLVIERTDPLVDPGVIPSSHMHQVVGGSSFNATMDPADLDPAEHSQCTSCKMSEDFSNYWTASIYFQSPENGTFRRVPQMANGRLNGTLLEQDGGITVYYMQPFSGSNKKVTVMPRGFRMLAGDPTLRSKPSGSMAICHRCLAKNERMSGGSGAPCSASDSANFPNKPCPGGIRATVIFPSCWDGKNGDSPDHRSHVAYQPGSALAGDQCPTTHPIRIPQVMYEIMYDTSGFADPAYYKNGKQPLVYSFGDPTGYGAHGDYLFGWKDGALQRAMDALGTNCFSETCPALKLQASDIAIGCTKTQQAREDVSPDTWLTELPGVAKVQ</sequence>
<evidence type="ECO:0000256" key="1">
    <source>
        <dbReference type="SAM" id="SignalP"/>
    </source>
</evidence>
<evidence type="ECO:0000313" key="4">
    <source>
        <dbReference type="Proteomes" id="UP001244011"/>
    </source>
</evidence>
<dbReference type="PANTHER" id="PTHR43662">
    <property type="match status" value="1"/>
</dbReference>
<dbReference type="Pfam" id="PF09362">
    <property type="entry name" value="DUF1996"/>
    <property type="match status" value="1"/>
</dbReference>
<feature type="domain" description="DUF1996" evidence="2">
    <location>
        <begin position="42"/>
        <end position="299"/>
    </location>
</feature>
<comment type="caution">
    <text evidence="3">The sequence shown here is derived from an EMBL/GenBank/DDBJ whole genome shotgun (WGS) entry which is preliminary data.</text>
</comment>
<dbReference type="GeneID" id="85315401"/>
<evidence type="ECO:0000259" key="2">
    <source>
        <dbReference type="Pfam" id="PF09362"/>
    </source>
</evidence>
<dbReference type="EMBL" id="MU839049">
    <property type="protein sequence ID" value="KAK1761864.1"/>
    <property type="molecule type" value="Genomic_DNA"/>
</dbReference>
<name>A0AAJ0FH75_9PEZI</name>
<dbReference type="PANTHER" id="PTHR43662:SF2">
    <property type="entry name" value="DUF1996 DOMAIN-CONTAINING PROTEIN"/>
    <property type="match status" value="1"/>
</dbReference>
<dbReference type="RefSeq" id="XP_060278077.1">
    <property type="nucleotide sequence ID" value="XM_060432214.1"/>
</dbReference>
<gene>
    <name evidence="3" type="ORF">QBC33DRAFT_603790</name>
</gene>
<dbReference type="InterPro" id="IPR018535">
    <property type="entry name" value="DUF1996"/>
</dbReference>
<keyword evidence="4" id="KW-1185">Reference proteome</keyword>
<keyword evidence="1" id="KW-0732">Signal</keyword>
<organism evidence="3 4">
    <name type="scientific">Phialemonium atrogriseum</name>
    <dbReference type="NCBI Taxonomy" id="1093897"/>
    <lineage>
        <taxon>Eukaryota</taxon>
        <taxon>Fungi</taxon>
        <taxon>Dikarya</taxon>
        <taxon>Ascomycota</taxon>
        <taxon>Pezizomycotina</taxon>
        <taxon>Sordariomycetes</taxon>
        <taxon>Sordariomycetidae</taxon>
        <taxon>Cephalothecales</taxon>
        <taxon>Cephalothecaceae</taxon>
        <taxon>Phialemonium</taxon>
    </lineage>
</organism>
<accession>A0AAJ0FH75</accession>
<proteinExistence type="predicted"/>
<feature type="chain" id="PRO_5042501272" description="DUF1996 domain-containing protein" evidence="1">
    <location>
        <begin position="19"/>
        <end position="360"/>
    </location>
</feature>
<protein>
    <recommendedName>
        <fullName evidence="2">DUF1996 domain-containing protein</fullName>
    </recommendedName>
</protein>